<protein>
    <submittedName>
        <fullName evidence="6">TetR family transcriptional regulator</fullName>
    </submittedName>
</protein>
<dbReference type="GO" id="GO:0003700">
    <property type="term" value="F:DNA-binding transcription factor activity"/>
    <property type="evidence" value="ECO:0007669"/>
    <property type="project" value="TreeGrafter"/>
</dbReference>
<proteinExistence type="predicted"/>
<dbReference type="PROSITE" id="PS50977">
    <property type="entry name" value="HTH_TETR_2"/>
    <property type="match status" value="1"/>
</dbReference>
<dbReference type="Proteomes" id="UP000466906">
    <property type="component" value="Chromosome"/>
</dbReference>
<evidence type="ECO:0000256" key="3">
    <source>
        <dbReference type="ARBA" id="ARBA00023163"/>
    </source>
</evidence>
<gene>
    <name evidence="6" type="ORF">MALV_52420</name>
</gene>
<dbReference type="AlphaFoldDB" id="A0A6N4V2J8"/>
<dbReference type="EMBL" id="AP022565">
    <property type="protein sequence ID" value="BBX30117.1"/>
    <property type="molecule type" value="Genomic_DNA"/>
</dbReference>
<evidence type="ECO:0000256" key="4">
    <source>
        <dbReference type="PROSITE-ProRule" id="PRU00335"/>
    </source>
</evidence>
<evidence type="ECO:0000256" key="1">
    <source>
        <dbReference type="ARBA" id="ARBA00023015"/>
    </source>
</evidence>
<keyword evidence="1" id="KW-0805">Transcription regulation</keyword>
<dbReference type="Gene3D" id="1.10.357.10">
    <property type="entry name" value="Tetracycline Repressor, domain 2"/>
    <property type="match status" value="1"/>
</dbReference>
<dbReference type="PANTHER" id="PTHR30055">
    <property type="entry name" value="HTH-TYPE TRANSCRIPTIONAL REGULATOR RUTR"/>
    <property type="match status" value="1"/>
</dbReference>
<evidence type="ECO:0000259" key="5">
    <source>
        <dbReference type="PROSITE" id="PS50977"/>
    </source>
</evidence>
<dbReference type="InterPro" id="IPR009057">
    <property type="entry name" value="Homeodomain-like_sf"/>
</dbReference>
<dbReference type="InterPro" id="IPR050109">
    <property type="entry name" value="HTH-type_TetR-like_transc_reg"/>
</dbReference>
<dbReference type="Pfam" id="PF00440">
    <property type="entry name" value="TetR_N"/>
    <property type="match status" value="1"/>
</dbReference>
<evidence type="ECO:0000313" key="7">
    <source>
        <dbReference type="Proteomes" id="UP000466906"/>
    </source>
</evidence>
<keyword evidence="7" id="KW-1185">Reference proteome</keyword>
<organism evidence="6 7">
    <name type="scientific">Mycolicibacterium alvei</name>
    <dbReference type="NCBI Taxonomy" id="67081"/>
    <lineage>
        <taxon>Bacteria</taxon>
        <taxon>Bacillati</taxon>
        <taxon>Actinomycetota</taxon>
        <taxon>Actinomycetes</taxon>
        <taxon>Mycobacteriales</taxon>
        <taxon>Mycobacteriaceae</taxon>
        <taxon>Mycolicibacterium</taxon>
    </lineage>
</organism>
<evidence type="ECO:0000256" key="2">
    <source>
        <dbReference type="ARBA" id="ARBA00023125"/>
    </source>
</evidence>
<dbReference type="SUPFAM" id="SSF46689">
    <property type="entry name" value="Homeodomain-like"/>
    <property type="match status" value="1"/>
</dbReference>
<name>A0A6N4V2J8_9MYCO</name>
<sequence length="193" mass="21075">MEQRSRRKTKRLSAEDWVCAALEALGRSGCAGVAVEPLAATLGVTKGSFYSHFRDRDELLRAALGRWRDDDTARLERLMREGGSAGAALNAVLADMFDNDSAGRIFVNVCAAGADPLVAPYALDHALHKVDALTDLLRRAGRGRQDALRSAELTYTAYIGYWRIKSMFPPGDPGVLPGYLENLRKQLVPRTAG</sequence>
<feature type="DNA-binding region" description="H-T-H motif" evidence="4">
    <location>
        <begin position="34"/>
        <end position="53"/>
    </location>
</feature>
<feature type="domain" description="HTH tetR-type" evidence="5">
    <location>
        <begin position="11"/>
        <end position="71"/>
    </location>
</feature>
<dbReference type="InterPro" id="IPR001647">
    <property type="entry name" value="HTH_TetR"/>
</dbReference>
<dbReference type="GO" id="GO:0000976">
    <property type="term" value="F:transcription cis-regulatory region binding"/>
    <property type="evidence" value="ECO:0007669"/>
    <property type="project" value="TreeGrafter"/>
</dbReference>
<keyword evidence="3" id="KW-0804">Transcription</keyword>
<dbReference type="RefSeq" id="WP_163669011.1">
    <property type="nucleotide sequence ID" value="NZ_AP022565.1"/>
</dbReference>
<dbReference type="PANTHER" id="PTHR30055:SF234">
    <property type="entry name" value="HTH-TYPE TRANSCRIPTIONAL REGULATOR BETI"/>
    <property type="match status" value="1"/>
</dbReference>
<dbReference type="KEGG" id="malv:MALV_52420"/>
<evidence type="ECO:0000313" key="6">
    <source>
        <dbReference type="EMBL" id="BBX30117.1"/>
    </source>
</evidence>
<accession>A0A6N4V2J8</accession>
<reference evidence="6 7" key="1">
    <citation type="journal article" date="2019" name="Emerg. Microbes Infect.">
        <title>Comprehensive subspecies identification of 175 nontuberculous mycobacteria species based on 7547 genomic profiles.</title>
        <authorList>
            <person name="Matsumoto Y."/>
            <person name="Kinjo T."/>
            <person name="Motooka D."/>
            <person name="Nabeya D."/>
            <person name="Jung N."/>
            <person name="Uechi K."/>
            <person name="Horii T."/>
            <person name="Iida T."/>
            <person name="Fujita J."/>
            <person name="Nakamura S."/>
        </authorList>
    </citation>
    <scope>NUCLEOTIDE SEQUENCE [LARGE SCALE GENOMIC DNA]</scope>
    <source>
        <strain evidence="6 7">JCM 12272</strain>
    </source>
</reference>
<keyword evidence="2 4" id="KW-0238">DNA-binding</keyword>